<accession>A0ACC2V7U6</accession>
<dbReference type="EMBL" id="JASBWR010000104">
    <property type="protein sequence ID" value="KAJ9095136.1"/>
    <property type="molecule type" value="Genomic_DNA"/>
</dbReference>
<gene>
    <name evidence="1" type="ORF">QFC19_007704</name>
</gene>
<name>A0ACC2V7U6_9TREE</name>
<sequence>MKSNIVLIGSGGVGTIAAYGLELGGKASVTAVVRSDYNVVVNKGYKIDSCDYGHVESFKPTNVVDSVEKAVEYGPFEYVLVTTKNLPDIFKVEDLVAPLVSETSTIVLLQNGVDIGADVIKRYPKNVVLSGVSMISSTNHNGFIHHEGKDSLKIGYFINENLSIESQKNASERFVSIYLNGKNECTYDEDVKYTRWRKLVYNATLNSICTLTGVDVGRLELFGGVDSMVRSAMREVLAIAKSDGVDLPEDIMDFMIRSDDGIYYSPSMLVDLRKGNYIESEVICGNAVRTAKRNNVSCPNLELIYNLLCVIQMKTKEAKGLVTVPKERPIPQNGECS</sequence>
<proteinExistence type="predicted"/>
<keyword evidence="2" id="KW-1185">Reference proteome</keyword>
<evidence type="ECO:0000313" key="1">
    <source>
        <dbReference type="EMBL" id="KAJ9095136.1"/>
    </source>
</evidence>
<organism evidence="1 2">
    <name type="scientific">Naganishia cerealis</name>
    <dbReference type="NCBI Taxonomy" id="610337"/>
    <lineage>
        <taxon>Eukaryota</taxon>
        <taxon>Fungi</taxon>
        <taxon>Dikarya</taxon>
        <taxon>Basidiomycota</taxon>
        <taxon>Agaricomycotina</taxon>
        <taxon>Tremellomycetes</taxon>
        <taxon>Filobasidiales</taxon>
        <taxon>Filobasidiaceae</taxon>
        <taxon>Naganishia</taxon>
    </lineage>
</organism>
<reference evidence="1" key="1">
    <citation type="submission" date="2023-04" db="EMBL/GenBank/DDBJ databases">
        <title>Draft Genome sequencing of Naganishia species isolated from polar environments using Oxford Nanopore Technology.</title>
        <authorList>
            <person name="Leo P."/>
            <person name="Venkateswaran K."/>
        </authorList>
    </citation>
    <scope>NUCLEOTIDE SEQUENCE</scope>
    <source>
        <strain evidence="1">MNA-CCFEE 5261</strain>
    </source>
</reference>
<protein>
    <submittedName>
        <fullName evidence="1">Uncharacterized protein</fullName>
    </submittedName>
</protein>
<evidence type="ECO:0000313" key="2">
    <source>
        <dbReference type="Proteomes" id="UP001241377"/>
    </source>
</evidence>
<dbReference type="Proteomes" id="UP001241377">
    <property type="component" value="Unassembled WGS sequence"/>
</dbReference>
<comment type="caution">
    <text evidence="1">The sequence shown here is derived from an EMBL/GenBank/DDBJ whole genome shotgun (WGS) entry which is preliminary data.</text>
</comment>